<organism evidence="1 2">
    <name type="scientific">Stentor coeruleus</name>
    <dbReference type="NCBI Taxonomy" id="5963"/>
    <lineage>
        <taxon>Eukaryota</taxon>
        <taxon>Sar</taxon>
        <taxon>Alveolata</taxon>
        <taxon>Ciliophora</taxon>
        <taxon>Postciliodesmatophora</taxon>
        <taxon>Heterotrichea</taxon>
        <taxon>Heterotrichida</taxon>
        <taxon>Stentoridae</taxon>
        <taxon>Stentor</taxon>
    </lineage>
</organism>
<dbReference type="AlphaFoldDB" id="A0A1R2CYH6"/>
<reference evidence="1 2" key="1">
    <citation type="submission" date="2016-11" db="EMBL/GenBank/DDBJ databases">
        <title>The macronuclear genome of Stentor coeruleus: a giant cell with tiny introns.</title>
        <authorList>
            <person name="Slabodnick M."/>
            <person name="Ruby J.G."/>
            <person name="Reiff S.B."/>
            <person name="Swart E.C."/>
            <person name="Gosai S."/>
            <person name="Prabakaran S."/>
            <person name="Witkowska E."/>
            <person name="Larue G.E."/>
            <person name="Fisher S."/>
            <person name="Freeman R.M."/>
            <person name="Gunawardena J."/>
            <person name="Chu W."/>
            <person name="Stover N.A."/>
            <person name="Gregory B.D."/>
            <person name="Nowacki M."/>
            <person name="Derisi J."/>
            <person name="Roy S.W."/>
            <person name="Marshall W.F."/>
            <person name="Sood P."/>
        </authorList>
    </citation>
    <scope>NUCLEOTIDE SEQUENCE [LARGE SCALE GENOMIC DNA]</scope>
    <source>
        <strain evidence="1">WM001</strain>
    </source>
</reference>
<comment type="caution">
    <text evidence="1">The sequence shown here is derived from an EMBL/GenBank/DDBJ whole genome shotgun (WGS) entry which is preliminary data.</text>
</comment>
<accession>A0A1R2CYH6</accession>
<evidence type="ECO:0000313" key="1">
    <source>
        <dbReference type="EMBL" id="OMJ94056.1"/>
    </source>
</evidence>
<gene>
    <name evidence="1" type="ORF">SteCoe_2826</name>
</gene>
<keyword evidence="2" id="KW-1185">Reference proteome</keyword>
<dbReference type="EMBL" id="MPUH01000032">
    <property type="protein sequence ID" value="OMJ94056.1"/>
    <property type="molecule type" value="Genomic_DNA"/>
</dbReference>
<sequence length="218" mass="25388">MSLNNKKPISKSTTLIDEYISKCGTEIDLPQRLSTIREFGKRKKVVKKKISTPSPLPCPSSPDPLRFEKKKKIKALEEIGMFSEFTNSKKVFDWHHLEHTEKQGTIHVTDFMRKNDKKKLFRIAGDWQSYEIRKNKCKLGLLFQESAAKCLFTHSELLHTQYSSPQLSPKFIKNKSLFCKKEKPSKISQSEKSIKLDHIIEKCEQAMDNSRVKRIIFN</sequence>
<name>A0A1R2CYH6_9CILI</name>
<protein>
    <submittedName>
        <fullName evidence="1">Uncharacterized protein</fullName>
    </submittedName>
</protein>
<evidence type="ECO:0000313" key="2">
    <source>
        <dbReference type="Proteomes" id="UP000187209"/>
    </source>
</evidence>
<proteinExistence type="predicted"/>
<dbReference type="Proteomes" id="UP000187209">
    <property type="component" value="Unassembled WGS sequence"/>
</dbReference>